<accession>A0A6A6IB27</accession>
<dbReference type="Proteomes" id="UP000800094">
    <property type="component" value="Unassembled WGS sequence"/>
</dbReference>
<reference evidence="2" key="1">
    <citation type="journal article" date="2020" name="Stud. Mycol.">
        <title>101 Dothideomycetes genomes: a test case for predicting lifestyles and emergence of pathogens.</title>
        <authorList>
            <person name="Haridas S."/>
            <person name="Albert R."/>
            <person name="Binder M."/>
            <person name="Bloem J."/>
            <person name="Labutti K."/>
            <person name="Salamov A."/>
            <person name="Andreopoulos B."/>
            <person name="Baker S."/>
            <person name="Barry K."/>
            <person name="Bills G."/>
            <person name="Bluhm B."/>
            <person name="Cannon C."/>
            <person name="Castanera R."/>
            <person name="Culley D."/>
            <person name="Daum C."/>
            <person name="Ezra D."/>
            <person name="Gonzalez J."/>
            <person name="Henrissat B."/>
            <person name="Kuo A."/>
            <person name="Liang C."/>
            <person name="Lipzen A."/>
            <person name="Lutzoni F."/>
            <person name="Magnuson J."/>
            <person name="Mondo S."/>
            <person name="Nolan M."/>
            <person name="Ohm R."/>
            <person name="Pangilinan J."/>
            <person name="Park H.-J."/>
            <person name="Ramirez L."/>
            <person name="Alfaro M."/>
            <person name="Sun H."/>
            <person name="Tritt A."/>
            <person name="Yoshinaga Y."/>
            <person name="Zwiers L.-H."/>
            <person name="Turgeon B."/>
            <person name="Goodwin S."/>
            <person name="Spatafora J."/>
            <person name="Crous P."/>
            <person name="Grigoriev I."/>
        </authorList>
    </citation>
    <scope>NUCLEOTIDE SEQUENCE</scope>
    <source>
        <strain evidence="2">CBS 122368</strain>
    </source>
</reference>
<evidence type="ECO:0000313" key="2">
    <source>
        <dbReference type="EMBL" id="KAF2247775.1"/>
    </source>
</evidence>
<proteinExistence type="predicted"/>
<evidence type="ECO:0000313" key="3">
    <source>
        <dbReference type="Proteomes" id="UP000800094"/>
    </source>
</evidence>
<keyword evidence="3" id="KW-1185">Reference proteome</keyword>
<feature type="region of interest" description="Disordered" evidence="1">
    <location>
        <begin position="1"/>
        <end position="21"/>
    </location>
</feature>
<feature type="region of interest" description="Disordered" evidence="1">
    <location>
        <begin position="33"/>
        <end position="53"/>
    </location>
</feature>
<dbReference type="EMBL" id="ML987197">
    <property type="protein sequence ID" value="KAF2247775.1"/>
    <property type="molecule type" value="Genomic_DNA"/>
</dbReference>
<dbReference type="GeneID" id="54575829"/>
<gene>
    <name evidence="2" type="ORF">BU26DRAFT_353296</name>
</gene>
<sequence length="168" mass="18469">MPKTAAATYKLRPKAKARRVGQTECAIHHSGVRTGARGYQTRGSRAAEPSPELEPTLTCTHFEKFGLAASQLDGRIPPSSRRIKSRHPVKLRSSTRSHILPTDSCSAKIFPWFEITLPLNTQLVSYCPLSRRVIQSGQLTGRARCGKSFNAAASPLPHTQSHSHGQFQ</sequence>
<evidence type="ECO:0000256" key="1">
    <source>
        <dbReference type="SAM" id="MobiDB-lite"/>
    </source>
</evidence>
<dbReference type="RefSeq" id="XP_033682779.1">
    <property type="nucleotide sequence ID" value="XM_033822499.1"/>
</dbReference>
<dbReference type="AlphaFoldDB" id="A0A6A6IB27"/>
<protein>
    <submittedName>
        <fullName evidence="2">Uncharacterized protein</fullName>
    </submittedName>
</protein>
<name>A0A6A6IB27_9PLEO</name>
<organism evidence="2 3">
    <name type="scientific">Trematosphaeria pertusa</name>
    <dbReference type="NCBI Taxonomy" id="390896"/>
    <lineage>
        <taxon>Eukaryota</taxon>
        <taxon>Fungi</taxon>
        <taxon>Dikarya</taxon>
        <taxon>Ascomycota</taxon>
        <taxon>Pezizomycotina</taxon>
        <taxon>Dothideomycetes</taxon>
        <taxon>Pleosporomycetidae</taxon>
        <taxon>Pleosporales</taxon>
        <taxon>Massarineae</taxon>
        <taxon>Trematosphaeriaceae</taxon>
        <taxon>Trematosphaeria</taxon>
    </lineage>
</organism>